<dbReference type="InterPro" id="IPR053158">
    <property type="entry name" value="CapK_Type1_Caps_Biosynth"/>
</dbReference>
<dbReference type="Proteomes" id="UP001209168">
    <property type="component" value="Unassembled WGS sequence"/>
</dbReference>
<dbReference type="EMBL" id="JAPDVH010000001">
    <property type="protein sequence ID" value="MCW4154631.1"/>
    <property type="molecule type" value="Genomic_DNA"/>
</dbReference>
<proteinExistence type="predicted"/>
<name>A0AAW5UEJ2_9BACT</name>
<evidence type="ECO:0000313" key="2">
    <source>
        <dbReference type="Proteomes" id="UP001209168"/>
    </source>
</evidence>
<dbReference type="Gene3D" id="3.40.50.12780">
    <property type="entry name" value="N-terminal domain of ligase-like"/>
    <property type="match status" value="1"/>
</dbReference>
<accession>A0AAW5UEJ2</accession>
<reference evidence="1" key="1">
    <citation type="submission" date="2022-11" db="EMBL/GenBank/DDBJ databases">
        <title>Genomic repertoires linked with pathogenic potency of arthritogenic Prevotella copri isolated from the gut of rheumatoid arthritis patients.</title>
        <authorList>
            <person name="Nii T."/>
            <person name="Maeda Y."/>
            <person name="Motooka D."/>
            <person name="Naito M."/>
            <person name="Matsumoto Y."/>
            <person name="Ogawa T."/>
            <person name="Oguro-Igashira E."/>
            <person name="Kishikawa T."/>
            <person name="Yamashita M."/>
            <person name="Koizumi S."/>
            <person name="Kurakawa T."/>
            <person name="Okumura R."/>
            <person name="Kayama H."/>
            <person name="Murakami M."/>
            <person name="Sakaguchi T."/>
            <person name="Das B."/>
            <person name="Nakamura S."/>
            <person name="Okada Y."/>
            <person name="Kumanogoh A."/>
            <person name="Takeda K."/>
        </authorList>
    </citation>
    <scope>NUCLEOTIDE SEQUENCE</scope>
    <source>
        <strain evidence="1">H012_8</strain>
    </source>
</reference>
<dbReference type="PANTHER" id="PTHR36932">
    <property type="entry name" value="CAPSULAR POLYSACCHARIDE BIOSYNTHESIS PROTEIN"/>
    <property type="match status" value="1"/>
</dbReference>
<dbReference type="AlphaFoldDB" id="A0AAW5UEJ2"/>
<dbReference type="InterPro" id="IPR042099">
    <property type="entry name" value="ANL_N_sf"/>
</dbReference>
<comment type="caution">
    <text evidence="1">The sequence shown here is derived from an EMBL/GenBank/DDBJ whole genome shotgun (WGS) entry which is preliminary data.</text>
</comment>
<organism evidence="1 2">
    <name type="scientific">Segatella copri</name>
    <dbReference type="NCBI Taxonomy" id="165179"/>
    <lineage>
        <taxon>Bacteria</taxon>
        <taxon>Pseudomonadati</taxon>
        <taxon>Bacteroidota</taxon>
        <taxon>Bacteroidia</taxon>
        <taxon>Bacteroidales</taxon>
        <taxon>Prevotellaceae</taxon>
        <taxon>Segatella</taxon>
    </lineage>
</organism>
<protein>
    <submittedName>
        <fullName evidence="1">Phenylacetate--CoA ligase family protein</fullName>
    </submittedName>
</protein>
<dbReference type="PANTHER" id="PTHR36932:SF1">
    <property type="entry name" value="CAPSULAR POLYSACCHARIDE BIOSYNTHESIS PROTEIN"/>
    <property type="match status" value="1"/>
</dbReference>
<keyword evidence="1" id="KW-0436">Ligase</keyword>
<evidence type="ECO:0000313" key="1">
    <source>
        <dbReference type="EMBL" id="MCW4154631.1"/>
    </source>
</evidence>
<dbReference type="SUPFAM" id="SSF56801">
    <property type="entry name" value="Acetyl-CoA synthetase-like"/>
    <property type="match status" value="1"/>
</dbReference>
<sequence length="540" mass="62755">MMKKYLKETAKYLLRCYPVIRPYIKRVDAMYEMSNEELMNRNEKRFLYIFRRAYDKSPFYYRLYTEAGIKKEDIKCLEDIKKLPVITKDMVKKYAQEMLTVPKWQVMVGHTSGTTGTPLTVYSSWPSIWWNQAYTYSARLRNGFKYGQPLVSLRGNLDRNTMHMKVHVSNTLYLSSYCINKDTIKTYYDVIIKHKPVAIEGYPSSLYTLSLCMSEAGLKLDIPVAFTSSETLLDYQRILIEKQLGTEIYDNFGMTEQTIYLQEAFNHQGYYELPGYSINEYLEDGEICTSLTNEAFPLIRYRSNDIIELAELDAEHPQIMVKSVEGRKEDFLLCKDGGRIQRLDFIFKGVNHVRYGQLVQEKNGFLNVNIVPDFGFSKLDEKSIENNVIERIGKDNIDFKINQIRESDLVYTKRGKFKFLIHLSSIVGGVILRVVGRVDDFLICKDGSRVTRVDFVEDGENIKACQWIQKEKGKLLILIVPDDGFTVKDKEFVVDETIKRVGENNMDIEVKLAELADLRLSKRGKFRLIVNEIPKGNNHE</sequence>
<dbReference type="RefSeq" id="WP_264899369.1">
    <property type="nucleotide sequence ID" value="NZ_CP146523.1"/>
</dbReference>
<gene>
    <name evidence="1" type="ORF">ONT23_03535</name>
</gene>
<dbReference type="GO" id="GO:0016874">
    <property type="term" value="F:ligase activity"/>
    <property type="evidence" value="ECO:0007669"/>
    <property type="project" value="UniProtKB-KW"/>
</dbReference>